<keyword evidence="2" id="KW-1185">Reference proteome</keyword>
<organism evidence="1 2">
    <name type="scientific">Asanoa ishikariensis</name>
    <dbReference type="NCBI Taxonomy" id="137265"/>
    <lineage>
        <taxon>Bacteria</taxon>
        <taxon>Bacillati</taxon>
        <taxon>Actinomycetota</taxon>
        <taxon>Actinomycetes</taxon>
        <taxon>Micromonosporales</taxon>
        <taxon>Micromonosporaceae</taxon>
        <taxon>Asanoa</taxon>
    </lineage>
</organism>
<dbReference type="STRING" id="137265.SAMN05421684_6777"/>
<accession>A0A1H3U964</accession>
<proteinExistence type="predicted"/>
<name>A0A1H3U964_9ACTN</name>
<evidence type="ECO:0000313" key="1">
    <source>
        <dbReference type="EMBL" id="SDZ58827.1"/>
    </source>
</evidence>
<gene>
    <name evidence="1" type="ORF">SAMN05421684_6777</name>
</gene>
<sequence length="128" mass="14136">MPDAQLTEEGYLSFPPQDDYNWKEDGAEHPDIIEACKPIEDRYPPNAFRPKEQVSADDLRKLREYAECVRTNGLPAWPDPRSDGSFDLSGTALANGVPKDQMTKAIEACRSIWSGRIAINSGPGGGKK</sequence>
<reference evidence="2" key="1">
    <citation type="submission" date="2016-10" db="EMBL/GenBank/DDBJ databases">
        <authorList>
            <person name="Varghese N."/>
            <person name="Submissions S."/>
        </authorList>
    </citation>
    <scope>NUCLEOTIDE SEQUENCE [LARGE SCALE GENOMIC DNA]</scope>
    <source>
        <strain evidence="2">DSM 44718</strain>
    </source>
</reference>
<evidence type="ECO:0000313" key="2">
    <source>
        <dbReference type="Proteomes" id="UP000199632"/>
    </source>
</evidence>
<dbReference type="EMBL" id="FNQB01000004">
    <property type="protein sequence ID" value="SDZ58827.1"/>
    <property type="molecule type" value="Genomic_DNA"/>
</dbReference>
<dbReference type="Proteomes" id="UP000199632">
    <property type="component" value="Unassembled WGS sequence"/>
</dbReference>
<protein>
    <submittedName>
        <fullName evidence="1">Uncharacterized protein</fullName>
    </submittedName>
</protein>
<dbReference type="AlphaFoldDB" id="A0A1H3U964"/>